<feature type="chain" id="PRO_5046194856" description="PEP-CTERM sorting domain-containing protein" evidence="1">
    <location>
        <begin position="23"/>
        <end position="248"/>
    </location>
</feature>
<evidence type="ECO:0000313" key="2">
    <source>
        <dbReference type="EMBL" id="MDP8567714.1"/>
    </source>
</evidence>
<keyword evidence="1" id="KW-0732">Signal</keyword>
<sequence>MIKLKPVVFACVMAGLTLPAHALELIQNGGFEVQGADSYDISGWQTAEQGISGSVLAQSGTLSEVTGNATVGAYQGNYYGMLDNYGLSANALFQTFATGAVSSASLTFQLFVNNQHDSASVDAAGLDYTVDATDNPNQHVRVDVLKSGSDPFSTSSADVLQTLYLGGANGPLTTNQYLSYTFDISSILASGGSYTLRFATVANQNALQLGVDNVSINAVAAVPEADTYAMLLAGLGLTACVRRRQLAK</sequence>
<proteinExistence type="predicted"/>
<dbReference type="RefSeq" id="WP_306389427.1">
    <property type="nucleotide sequence ID" value="NZ_JAVCAP010000014.1"/>
</dbReference>
<keyword evidence="3" id="KW-1185">Reference proteome</keyword>
<dbReference type="EMBL" id="JAVCAP010000014">
    <property type="protein sequence ID" value="MDP8567714.1"/>
    <property type="molecule type" value="Genomic_DNA"/>
</dbReference>
<accession>A0ABT9JTB4</accession>
<evidence type="ECO:0000313" key="3">
    <source>
        <dbReference type="Proteomes" id="UP001225906"/>
    </source>
</evidence>
<feature type="signal peptide" evidence="1">
    <location>
        <begin position="1"/>
        <end position="22"/>
    </location>
</feature>
<name>A0ABT9JTB4_9PROT</name>
<evidence type="ECO:0000256" key="1">
    <source>
        <dbReference type="SAM" id="SignalP"/>
    </source>
</evidence>
<evidence type="ECO:0008006" key="4">
    <source>
        <dbReference type="Google" id="ProtNLM"/>
    </source>
</evidence>
<dbReference type="Proteomes" id="UP001225906">
    <property type="component" value="Unassembled WGS sequence"/>
</dbReference>
<organism evidence="2 3">
    <name type="scientific">Methylophilus aquaticus</name>
    <dbReference type="NCBI Taxonomy" id="1971610"/>
    <lineage>
        <taxon>Bacteria</taxon>
        <taxon>Pseudomonadati</taxon>
        <taxon>Pseudomonadota</taxon>
        <taxon>Betaproteobacteria</taxon>
        <taxon>Nitrosomonadales</taxon>
        <taxon>Methylophilaceae</taxon>
        <taxon>Methylophilus</taxon>
    </lineage>
</organism>
<reference evidence="3" key="1">
    <citation type="journal article" date="2019" name="Int. J. Syst. Evol. Microbiol.">
        <title>The Global Catalogue of Microorganisms (GCM) 10K type strain sequencing project: providing services to taxonomists for standard genome sequencing and annotation.</title>
        <authorList>
            <consortium name="The Broad Institute Genomics Platform"/>
            <consortium name="The Broad Institute Genome Sequencing Center for Infectious Disease"/>
            <person name="Wu L."/>
            <person name="Ma J."/>
        </authorList>
    </citation>
    <scope>NUCLEOTIDE SEQUENCE [LARGE SCALE GENOMIC DNA]</scope>
    <source>
        <strain evidence="3">VKM B-3159</strain>
    </source>
</reference>
<gene>
    <name evidence="2" type="ORF">Q9291_07615</name>
</gene>
<protein>
    <recommendedName>
        <fullName evidence="4">PEP-CTERM sorting domain-containing protein</fullName>
    </recommendedName>
</protein>
<comment type="caution">
    <text evidence="2">The sequence shown here is derived from an EMBL/GenBank/DDBJ whole genome shotgun (WGS) entry which is preliminary data.</text>
</comment>